<organism evidence="2 3">
    <name type="scientific">Sulfolobus acidocaldarius</name>
    <dbReference type="NCBI Taxonomy" id="2285"/>
    <lineage>
        <taxon>Archaea</taxon>
        <taxon>Thermoproteota</taxon>
        <taxon>Thermoprotei</taxon>
        <taxon>Sulfolobales</taxon>
        <taxon>Sulfolobaceae</taxon>
        <taxon>Sulfolobus</taxon>
    </lineage>
</organism>
<dbReference type="Proteomes" id="UP000060043">
    <property type="component" value="Chromosome"/>
</dbReference>
<dbReference type="AlphaFoldDB" id="A0A0U3FWS9"/>
<dbReference type="OrthoDB" id="36993at2157"/>
<evidence type="ECO:0000313" key="1">
    <source>
        <dbReference type="EMBL" id="ALU29462.1"/>
    </source>
</evidence>
<dbReference type="OMA" id="AYLMQPS"/>
<name>A0A0U3FWS9_9CREN</name>
<evidence type="ECO:0000313" key="3">
    <source>
        <dbReference type="Proteomes" id="UP000060043"/>
    </source>
</evidence>
<dbReference type="Proteomes" id="UP000065473">
    <property type="component" value="Chromosome"/>
</dbReference>
<dbReference type="STRING" id="1435377.SUSAZ_00755"/>
<reference evidence="3 4" key="1">
    <citation type="submission" date="2015-12" db="EMBL/GenBank/DDBJ databases">
        <title>A stable core within a dynamic pangenome in Sulfolobus acidocaldarius.</title>
        <authorList>
            <person name="Anderson R."/>
            <person name="Kouris A."/>
            <person name="Seward C."/>
            <person name="Campbell K."/>
            <person name="Whitaker R."/>
        </authorList>
    </citation>
    <scope>NUCLEOTIDE SEQUENCE [LARGE SCALE GENOMIC DNA]</scope>
    <source>
        <strain evidence="1 4">GG12-C01-09</strain>
        <strain evidence="2 3">NG05B_CO5_07</strain>
    </source>
</reference>
<evidence type="ECO:0000313" key="2">
    <source>
        <dbReference type="EMBL" id="ALU32190.1"/>
    </source>
</evidence>
<accession>A0A0U3FWS9</accession>
<protein>
    <submittedName>
        <fullName evidence="2">Uncharacterized protein</fullName>
    </submittedName>
</protein>
<dbReference type="GeneID" id="58788688"/>
<dbReference type="RefSeq" id="WP_011277072.1">
    <property type="nucleotide sequence ID" value="NZ_BHWZ01000001.1"/>
</dbReference>
<sequence>MEKTGFENLTKKLDEISEAGLSFNEAELIRFLRSEVKKQKGLLDSFNEALDSQRWEEALSSFLLFTQRVNVVFIYLFQPTHISLLTGSKISSLLEEYLSATSLSISMSLLKLRPHLKKIGVESITTSILSNPPSLNFSMVIKGE</sequence>
<dbReference type="EMBL" id="CP013695">
    <property type="protein sequence ID" value="ALU32190.1"/>
    <property type="molecule type" value="Genomic_DNA"/>
</dbReference>
<gene>
    <name evidence="1" type="ORF">ATY89_05535</name>
    <name evidence="2" type="ORF">ATZ20_08555</name>
</gene>
<evidence type="ECO:0000313" key="4">
    <source>
        <dbReference type="Proteomes" id="UP000065473"/>
    </source>
</evidence>
<dbReference type="EMBL" id="CP013694">
    <property type="protein sequence ID" value="ALU29462.1"/>
    <property type="molecule type" value="Genomic_DNA"/>
</dbReference>
<proteinExistence type="predicted"/>
<dbReference type="PaxDb" id="1435377-SUSAZ_00755"/>